<dbReference type="EMBL" id="AWXZ01000041">
    <property type="protein sequence ID" value="ESR22556.1"/>
    <property type="molecule type" value="Genomic_DNA"/>
</dbReference>
<evidence type="ECO:0000313" key="7">
    <source>
        <dbReference type="EMBL" id="ESR22556.1"/>
    </source>
</evidence>
<dbReference type="NCBIfam" id="NF033543">
    <property type="entry name" value="transpos_IS256"/>
    <property type="match status" value="1"/>
</dbReference>
<dbReference type="AlphaFoldDB" id="V4R8Q4"/>
<dbReference type="GO" id="GO:0003677">
    <property type="term" value="F:DNA binding"/>
    <property type="evidence" value="ECO:0007669"/>
    <property type="project" value="UniProtKB-UniRule"/>
</dbReference>
<keyword evidence="4 6" id="KW-0238">DNA-binding</keyword>
<dbReference type="PANTHER" id="PTHR33217">
    <property type="entry name" value="TRANSPOSASE FOR INSERTION SEQUENCE ELEMENT IS1081"/>
    <property type="match status" value="1"/>
</dbReference>
<keyword evidence="8" id="KW-1185">Reference proteome</keyword>
<comment type="caution">
    <text evidence="7">The sequence shown here is derived from an EMBL/GenBank/DDBJ whole genome shotgun (WGS) entry which is preliminary data.</text>
</comment>
<evidence type="ECO:0000256" key="1">
    <source>
        <dbReference type="ARBA" id="ARBA00002190"/>
    </source>
</evidence>
<accession>V4R8Q4</accession>
<keyword evidence="3 6" id="KW-0815">Transposition</keyword>
<dbReference type="eggNOG" id="COG3328">
    <property type="taxonomic scope" value="Bacteria"/>
</dbReference>
<evidence type="ECO:0000313" key="8">
    <source>
        <dbReference type="Proteomes" id="UP000017819"/>
    </source>
</evidence>
<evidence type="ECO:0000256" key="3">
    <source>
        <dbReference type="ARBA" id="ARBA00022578"/>
    </source>
</evidence>
<organism evidence="7 8">
    <name type="scientific">Lutibaculum baratangense AMV1</name>
    <dbReference type="NCBI Taxonomy" id="631454"/>
    <lineage>
        <taxon>Bacteria</taxon>
        <taxon>Pseudomonadati</taxon>
        <taxon>Pseudomonadota</taxon>
        <taxon>Alphaproteobacteria</taxon>
        <taxon>Hyphomicrobiales</taxon>
        <taxon>Tepidamorphaceae</taxon>
        <taxon>Lutibaculum</taxon>
    </lineage>
</organism>
<evidence type="ECO:0000256" key="4">
    <source>
        <dbReference type="ARBA" id="ARBA00023125"/>
    </source>
</evidence>
<keyword evidence="6" id="KW-0814">Transposable element</keyword>
<dbReference type="GO" id="GO:0006313">
    <property type="term" value="P:DNA transposition"/>
    <property type="evidence" value="ECO:0007669"/>
    <property type="project" value="UniProtKB-UniRule"/>
</dbReference>
<dbReference type="Proteomes" id="UP000017819">
    <property type="component" value="Unassembled WGS sequence"/>
</dbReference>
<proteinExistence type="inferred from homology"/>
<sequence>MEHDVEGLIGAARHERSEGRLTYRNGYRDRELKTRLGSLNLRVPKLRQGSYFPGFLEPRQTSEKALVAVIQEAWIGGVSTRRVDDLVQAMGLSGISKSTVSKLCKEIDERVGEFLDRPLAGEWPYVWLDATYLKVRQGGRIVSVAAIIAVAVNTDGRREIIGLAIGPSEAETFWTDFLRSLKSRGLAGVKLVISDAHTGLKAAIARVFDATWQRCRVHWMRNALAYVPKGRHTVVAAAIRQAFNQADRDHAGETWRHVADQLRNRWPKLADLMNESEPDVLAYMTFPPQHRTKLHSTNPLERLNKEVKRRADVVGIFPNEEAITRLIGAVLFEQNDEWQTQHRYMQLEAMSQIDTVAVDPILKLQPAAA</sequence>
<evidence type="ECO:0000256" key="2">
    <source>
        <dbReference type="ARBA" id="ARBA00010961"/>
    </source>
</evidence>
<gene>
    <name evidence="7" type="ORF">N177_4067</name>
</gene>
<dbReference type="PANTHER" id="PTHR33217:SF7">
    <property type="entry name" value="TRANSPOSASE FOR INSERTION SEQUENCE ELEMENT IS1081"/>
    <property type="match status" value="1"/>
</dbReference>
<dbReference type="Pfam" id="PF00872">
    <property type="entry name" value="Transposase_mut"/>
    <property type="match status" value="1"/>
</dbReference>
<evidence type="ECO:0000256" key="5">
    <source>
        <dbReference type="ARBA" id="ARBA00023172"/>
    </source>
</evidence>
<comment type="function">
    <text evidence="1 6">Required for the transposition of the insertion element.</text>
</comment>
<evidence type="ECO:0000256" key="6">
    <source>
        <dbReference type="RuleBase" id="RU365089"/>
    </source>
</evidence>
<reference evidence="7 8" key="1">
    <citation type="journal article" date="2014" name="Genome Announc.">
        <title>Draft Genome Sequence of Lutibaculum baratangense Strain AMV1T, Isolated from a Mud Volcano in Andamans, India.</title>
        <authorList>
            <person name="Singh A."/>
            <person name="Sreenivas A."/>
            <person name="Sathyanarayana Reddy G."/>
            <person name="Pinnaka A.K."/>
            <person name="Shivaji S."/>
        </authorList>
    </citation>
    <scope>NUCLEOTIDE SEQUENCE [LARGE SCALE GENOMIC DNA]</scope>
    <source>
        <strain evidence="7 8">AMV1</strain>
    </source>
</reference>
<comment type="similarity">
    <text evidence="2 6">Belongs to the transposase mutator family.</text>
</comment>
<keyword evidence="5 6" id="KW-0233">DNA recombination</keyword>
<name>V4R8Q4_9HYPH</name>
<dbReference type="InterPro" id="IPR001207">
    <property type="entry name" value="Transposase_mutator"/>
</dbReference>
<protein>
    <recommendedName>
        <fullName evidence="6">Mutator family transposase</fullName>
    </recommendedName>
</protein>
<dbReference type="GO" id="GO:0004803">
    <property type="term" value="F:transposase activity"/>
    <property type="evidence" value="ECO:0007669"/>
    <property type="project" value="UniProtKB-UniRule"/>
</dbReference>
<dbReference type="PATRIC" id="fig|631454.5.peg.4015"/>